<keyword evidence="3" id="KW-1185">Reference proteome</keyword>
<reference evidence="2 3" key="1">
    <citation type="submission" date="2023-03" db="EMBL/GenBank/DDBJ databases">
        <title>Genome sequence of Lichtheimia ornata CBS 291.66.</title>
        <authorList>
            <person name="Mohabir J.T."/>
            <person name="Shea T.P."/>
            <person name="Kurbessoian T."/>
            <person name="Berby B."/>
            <person name="Fontaine J."/>
            <person name="Livny J."/>
            <person name="Gnirke A."/>
            <person name="Stajich J.E."/>
            <person name="Cuomo C.A."/>
        </authorList>
    </citation>
    <scope>NUCLEOTIDE SEQUENCE [LARGE SCALE GENOMIC DNA]</scope>
    <source>
        <strain evidence="2">CBS 291.66</strain>
    </source>
</reference>
<accession>A0AAD7Y440</accession>
<name>A0AAD7Y440_9FUNG</name>
<dbReference type="PROSITE" id="PS00028">
    <property type="entry name" value="ZINC_FINGER_C2H2_1"/>
    <property type="match status" value="2"/>
</dbReference>
<feature type="domain" description="C2H2-type" evidence="1">
    <location>
        <begin position="16"/>
        <end position="37"/>
    </location>
</feature>
<evidence type="ECO:0000313" key="3">
    <source>
        <dbReference type="Proteomes" id="UP001234581"/>
    </source>
</evidence>
<evidence type="ECO:0000259" key="1">
    <source>
        <dbReference type="PROSITE" id="PS00028"/>
    </source>
</evidence>
<feature type="domain" description="C2H2-type" evidence="1">
    <location>
        <begin position="44"/>
        <end position="66"/>
    </location>
</feature>
<dbReference type="RefSeq" id="XP_058348345.1">
    <property type="nucleotide sequence ID" value="XM_058480781.1"/>
</dbReference>
<dbReference type="Proteomes" id="UP001234581">
    <property type="component" value="Unassembled WGS sequence"/>
</dbReference>
<evidence type="ECO:0000313" key="2">
    <source>
        <dbReference type="EMBL" id="KAJ8663433.1"/>
    </source>
</evidence>
<dbReference type="SMART" id="SM00355">
    <property type="entry name" value="ZnF_C2H2"/>
    <property type="match status" value="2"/>
</dbReference>
<proteinExistence type="predicted"/>
<dbReference type="InterPro" id="IPR013087">
    <property type="entry name" value="Znf_C2H2_type"/>
</dbReference>
<organism evidence="2 3">
    <name type="scientific">Lichtheimia ornata</name>
    <dbReference type="NCBI Taxonomy" id="688661"/>
    <lineage>
        <taxon>Eukaryota</taxon>
        <taxon>Fungi</taxon>
        <taxon>Fungi incertae sedis</taxon>
        <taxon>Mucoromycota</taxon>
        <taxon>Mucoromycotina</taxon>
        <taxon>Mucoromycetes</taxon>
        <taxon>Mucorales</taxon>
        <taxon>Lichtheimiaceae</taxon>
        <taxon>Lichtheimia</taxon>
    </lineage>
</organism>
<dbReference type="GeneID" id="83208094"/>
<dbReference type="EMBL" id="JARTCD010000002">
    <property type="protein sequence ID" value="KAJ8663433.1"/>
    <property type="molecule type" value="Genomic_DNA"/>
</dbReference>
<gene>
    <name evidence="2" type="ORF">O0I10_000672</name>
</gene>
<comment type="caution">
    <text evidence="2">The sequence shown here is derived from an EMBL/GenBank/DDBJ whole genome shotgun (WGS) entry which is preliminary data.</text>
</comment>
<dbReference type="AlphaFoldDB" id="A0AAD7Y440"/>
<sequence>MLRAHKFNIHSGEIPCEQCNETFENYRTYYPHKVVMHQCEEIECPWEHCYETFTTKKKFYHHIHNHNCA</sequence>
<protein>
    <recommendedName>
        <fullName evidence="1">C2H2-type domain-containing protein</fullName>
    </recommendedName>
</protein>